<dbReference type="InterPro" id="IPR027417">
    <property type="entry name" value="P-loop_NTPase"/>
</dbReference>
<dbReference type="EMBL" id="JAJISD010000005">
    <property type="protein sequence ID" value="MCC8430111.1"/>
    <property type="molecule type" value="Genomic_DNA"/>
</dbReference>
<sequence>MGEGDELCLICGADREGAAPVDDEPQSADTPPTETIIDGWRLLRRQAALVPDVRFESFAAQHESGGPEVSLVLYQHGAEPDPAVYEVLRKLPRDYIPALLATGRYEDSTYEVSEQIDGQTLQEAGYFAAGRPELLRVLVTELAEALASLSQWGLRHRDLHPGNIRLRSLDPLDLVITGFGSARLSDFDLEAVAPLELTRYSAPEAIVGAVSAASDWWSLGMILLEQATEGCCFLNVNDQAFRLHVVTRGISLPDELPSDLRLLLRGLLARDPLCRWSSPEVRAWLAGEPVEAPPEHRGDGEETDAAPIMLAGQRYTRPAAFALAAAEASHWDEGQALVLRGSVATWLDTIRADAQRVAELRRVTADASIAADFRYGLALMVLNESLPLTMRGEIVTPNWLLTHPADGYVLITSEIMDHLERMGRENWLVRMGLRVTAVRERAALLEVALDEDQLRVAVLASSRAALEAERDALRRVYPDSEHSGLATILDRSQLSDEDLIILVSAAKDQYVPLASIVDAALQLAAQVGVPLDKATVGTLLSMSRREIFALVDERIANFARCGIERIDDWADAFRVEHRMPLPRAAALLGVPLEQWQPPPKQQYVKTLLEHFEKRVSGSIARGPLVKFVIGKTTPRVDLFELGTATTTADALLNHVLTGDEAPRLLDPASYATNDALDSRLRRLVSHASTFRRDTGLDGRTLGFPFLMIAESRAASSRSSPSMKLAPVLLWPVTIELQAGAGRRAATLAFDGERKEVRLNPALEGLLGPARLVQWQKAHRELLARPSIKIGDVIDVFGALATPRARSLVRLPTSTPARGGAVFDLIPAATLFNAEFTGQSVSADLRDIGRRSVSDTALDVMIRVSETSPVPADLAAGSESHNYSVVASDPSQEIAVRRSRIAPGLLVEGPPGTGKSQTIVNVVGDAIGRGETVLVVCQKQAALKVVKKRLDAEGLADRSFLIVDTTKDREMVIRALRDQLTAVRSEPGERARSLRRQRDEKAARIESLERDVDQHHAALHATEDSTGLSYRQVLGRLMQVKAEGPVLDIAALRGLLGGLDPTTLSTVEDACAPLAALWLAAAYENSALAALRSFAADETVATDVASSFASYVTAEEARGSALAAHPDAFDTDTPQPCLDWLDAHRPLFSSMAETDRRALANWLPHFRQSGSGTTTGSEAMAMAREYLSTLEALPSKAHDAALFGPISALSPAALRQHLADVGEATETPGFLGRLNFFRWGRVRRIRSVLASLGEPIDTNRMLEFRNAVALEVALRPVRQRVDQLRTLLGIAAPAALPSIDILKVELRGHLAQLETVAKAAGAVFACPRMADAEAMAVAAAASAFERLEARFRGAMARHTARQESLARLSALTEWFPRDWLSHQAATIASRTPEPAALRPILEALPTLEAYQRFRLRASTLPPKVIDAFAILNRSTAALRAVPTPELEGVVRRSLRHAAYLAWKARIEEAHPALFLERAEIERKVVQLAQLDSELQSLNRDVLRFGVESSRLAPLKDWDNITRLTGPRARRLREIIDQGAELGLMHLRPVWLMNPDVASRILPLKAALFDIVIYDEASQMLVEHALPTLFRARRVLISGDEKQMPPSSFFATRIDGDDDGADEFDFTDEAATEAERLAKAEAWNRREVKDCPDLLQLGRGTLPTSRLQIHYRSKYRELIAFSNSAYYQGDLNVPARHPDTEVKRARPIEVVRVNGVYEDQSNEEEAEAIVGLLAELWAGRADTPPSVGVVTFNRKQADRIEEAIDLRAASDPRFAASFERERDREQNGEDMGFFVKNVENVQGDERDIIIFSTTFGRDRRGTFRRNFGVLSQTGGERRLNVAVTRARQKVVLVTSMPVADISDWLSSGRQANKPRDYLQAYLHYAEQVSSGALDVARAATSKLSPAPTVTLAQAAVGDGFSESVRDFVRRLGFTPISATDGDAFGLDLAIEDPRTKLFGIGIECDAPRHPLLERARAREIWRPTILKRAIGSVHRVSSHAWFHRPSEEQTRLSSAIHAAIATGAQS</sequence>
<evidence type="ECO:0000256" key="1">
    <source>
        <dbReference type="SAM" id="Coils"/>
    </source>
</evidence>
<reference evidence="3 4" key="1">
    <citation type="submission" date="2021-11" db="EMBL/GenBank/DDBJ databases">
        <authorList>
            <person name="Lee D.-H."/>
            <person name="Kim S.-B."/>
        </authorList>
    </citation>
    <scope>NUCLEOTIDE SEQUENCE [LARGE SCALE GENOMIC DNA]</scope>
    <source>
        <strain evidence="3 4">KCTC 52223</strain>
    </source>
</reference>
<dbReference type="PROSITE" id="PS50011">
    <property type="entry name" value="PROTEIN_KINASE_DOM"/>
    <property type="match status" value="1"/>
</dbReference>
<dbReference type="Pfam" id="PF00069">
    <property type="entry name" value="Pkinase"/>
    <property type="match status" value="1"/>
</dbReference>
<dbReference type="InterPro" id="IPR049468">
    <property type="entry name" value="Restrct_endonuc-II-like_dom"/>
</dbReference>
<evidence type="ECO:0000313" key="3">
    <source>
        <dbReference type="EMBL" id="MCC8430111.1"/>
    </source>
</evidence>
<dbReference type="SUPFAM" id="SSF52540">
    <property type="entry name" value="P-loop containing nucleoside triphosphate hydrolases"/>
    <property type="match status" value="1"/>
</dbReference>
<gene>
    <name evidence="3" type="ORF">LJ725_14135</name>
</gene>
<dbReference type="InterPro" id="IPR011009">
    <property type="entry name" value="Kinase-like_dom_sf"/>
</dbReference>
<evidence type="ECO:0000313" key="4">
    <source>
        <dbReference type="Proteomes" id="UP001198862"/>
    </source>
</evidence>
<protein>
    <submittedName>
        <fullName evidence="3">AAA domain-containing protein</fullName>
    </submittedName>
</protein>
<dbReference type="Pfam" id="PF18741">
    <property type="entry name" value="MTES_1575"/>
    <property type="match status" value="1"/>
</dbReference>
<keyword evidence="1" id="KW-0175">Coiled coil</keyword>
<dbReference type="InterPro" id="IPR000719">
    <property type="entry name" value="Prot_kinase_dom"/>
</dbReference>
<dbReference type="Pfam" id="PF13087">
    <property type="entry name" value="AAA_12"/>
    <property type="match status" value="1"/>
</dbReference>
<dbReference type="InterPro" id="IPR047187">
    <property type="entry name" value="SF1_C_Upf1"/>
</dbReference>
<keyword evidence="4" id="KW-1185">Reference proteome</keyword>
<organism evidence="3 4">
    <name type="scientific">Reyranella aquatilis</name>
    <dbReference type="NCBI Taxonomy" id="2035356"/>
    <lineage>
        <taxon>Bacteria</taxon>
        <taxon>Pseudomonadati</taxon>
        <taxon>Pseudomonadota</taxon>
        <taxon>Alphaproteobacteria</taxon>
        <taxon>Hyphomicrobiales</taxon>
        <taxon>Reyranellaceae</taxon>
        <taxon>Reyranella</taxon>
    </lineage>
</organism>
<dbReference type="SMART" id="SM00220">
    <property type="entry name" value="S_TKc"/>
    <property type="match status" value="1"/>
</dbReference>
<accession>A0ABS8KX17</accession>
<feature type="domain" description="Protein kinase" evidence="2">
    <location>
        <begin position="1"/>
        <end position="285"/>
    </location>
</feature>
<dbReference type="RefSeq" id="WP_230551296.1">
    <property type="nucleotide sequence ID" value="NZ_JAJISD010000005.1"/>
</dbReference>
<dbReference type="PANTHER" id="PTHR10887:SF495">
    <property type="entry name" value="HELICASE SENATAXIN ISOFORM X1-RELATED"/>
    <property type="match status" value="1"/>
</dbReference>
<dbReference type="InterPro" id="IPR045055">
    <property type="entry name" value="DNA2/NAM7-like"/>
</dbReference>
<proteinExistence type="predicted"/>
<dbReference type="InterPro" id="IPR041679">
    <property type="entry name" value="DNA2/NAM7-like_C"/>
</dbReference>
<dbReference type="Proteomes" id="UP001198862">
    <property type="component" value="Unassembled WGS sequence"/>
</dbReference>
<dbReference type="SUPFAM" id="SSF56112">
    <property type="entry name" value="Protein kinase-like (PK-like)"/>
    <property type="match status" value="1"/>
</dbReference>
<comment type="caution">
    <text evidence="3">The sequence shown here is derived from an EMBL/GenBank/DDBJ whole genome shotgun (WGS) entry which is preliminary data.</text>
</comment>
<dbReference type="PANTHER" id="PTHR10887">
    <property type="entry name" value="DNA2/NAM7 HELICASE FAMILY"/>
    <property type="match status" value="1"/>
</dbReference>
<name>A0ABS8KX17_9HYPH</name>
<dbReference type="Gene3D" id="3.40.50.300">
    <property type="entry name" value="P-loop containing nucleotide triphosphate hydrolases"/>
    <property type="match status" value="3"/>
</dbReference>
<feature type="coiled-coil region" evidence="1">
    <location>
        <begin position="990"/>
        <end position="1024"/>
    </location>
</feature>
<dbReference type="CDD" id="cd18808">
    <property type="entry name" value="SF1_C_Upf1"/>
    <property type="match status" value="1"/>
</dbReference>
<evidence type="ECO:0000259" key="2">
    <source>
        <dbReference type="PROSITE" id="PS50011"/>
    </source>
</evidence>
<dbReference type="Gene3D" id="1.10.510.10">
    <property type="entry name" value="Transferase(Phosphotransferase) domain 1"/>
    <property type="match status" value="1"/>
</dbReference>